<feature type="compositionally biased region" description="Polar residues" evidence="2">
    <location>
        <begin position="577"/>
        <end position="588"/>
    </location>
</feature>
<feature type="region of interest" description="Disordered" evidence="2">
    <location>
        <begin position="573"/>
        <end position="604"/>
    </location>
</feature>
<dbReference type="OMA" id="ITFMQER"/>
<dbReference type="FunFam" id="1.10.472.80:FF:000038">
    <property type="entry name" value="TBC1 domain family member 5"/>
    <property type="match status" value="1"/>
</dbReference>
<feature type="compositionally biased region" description="Low complexity" evidence="2">
    <location>
        <begin position="1"/>
        <end position="18"/>
    </location>
</feature>
<dbReference type="SUPFAM" id="SSF47923">
    <property type="entry name" value="Ypt/Rab-GAP domain of gyp1p"/>
    <property type="match status" value="2"/>
</dbReference>
<name>A0A336MC51_CULSO</name>
<sequence>MSSEISDSSFSSSNTSRSETPKREFRTSLQQYESEFTNICSLVDNKKLHVLKRVAVEGNLKSSKFRSIYWAIFLDTLAGDTETWKEQKAEQRFAYESLKQRFSLNPHINTQKNDDPLSQDELSVWNQHFCDQELLAVIQQDVVRTFPGVEFFRKPKIQEMMSNILFTYARKYTSMVYRQGMHEVLAPIIFVVHSDQQAYVHVKDLIPNMNELISYLLNPEYIEADSFEIFTKIMDGIECYYKINDMIPTSSGHFPTVPIQPVASDKSSPMSPSDPVKVSELEVIQQLNTIKDKILAKEDPKLHDHLLKLEIPLSLFGIRWLRLLFGREFALHDLLVVWDAIFAEDEKFDLINYLTVAMLICIRDKLINSDYTTTLTHLMKFPSNADVSLIIKHALHFCKPHVYDRPPGVFVKMASKEKQVTKVKRLSTPVNQYSTLPRTSYNKPRRVTNYSGTLNRINGIQNSAAIAALTVAAQSHNLDTDSEIVDGYLENDPEVIKLELQHAYNLMSVTRTKLLQYLAVLRRNVSNSSVDEVHQSLEGIEELCSLLKPKNPCVFNISTVDPTVEPAFEANELSPFPQKSQSVKNHLSPNPKRPNSLDTNLTPSAVNPKLLQLSRLKEVEMRVFNLMDNPSDFDNTKLPNIDPALERRNSQ</sequence>
<dbReference type="InterPro" id="IPR000195">
    <property type="entry name" value="Rab-GAP-TBC_dom"/>
</dbReference>
<dbReference type="PROSITE" id="PS50086">
    <property type="entry name" value="TBC_RABGAP"/>
    <property type="match status" value="1"/>
</dbReference>
<evidence type="ECO:0000256" key="2">
    <source>
        <dbReference type="SAM" id="MobiDB-lite"/>
    </source>
</evidence>
<evidence type="ECO:0000313" key="4">
    <source>
        <dbReference type="EMBL" id="SSX25967.1"/>
    </source>
</evidence>
<proteinExistence type="predicted"/>
<dbReference type="AlphaFoldDB" id="A0A336MC51"/>
<dbReference type="PANTHER" id="PTHR22957">
    <property type="entry name" value="TBC1 DOMAIN FAMILY MEMBER GTPASE-ACTIVATING PROTEIN"/>
    <property type="match status" value="1"/>
</dbReference>
<feature type="region of interest" description="Disordered" evidence="2">
    <location>
        <begin position="628"/>
        <end position="651"/>
    </location>
</feature>
<gene>
    <name evidence="4" type="primary">CSON012948</name>
</gene>
<accession>A0A336MC51</accession>
<feature type="region of interest" description="Disordered" evidence="2">
    <location>
        <begin position="1"/>
        <end position="24"/>
    </location>
</feature>
<protein>
    <submittedName>
        <fullName evidence="4">CSON012948 protein</fullName>
    </submittedName>
</protein>
<organism evidence="4">
    <name type="scientific">Culicoides sonorensis</name>
    <name type="common">Biting midge</name>
    <dbReference type="NCBI Taxonomy" id="179676"/>
    <lineage>
        <taxon>Eukaryota</taxon>
        <taxon>Metazoa</taxon>
        <taxon>Ecdysozoa</taxon>
        <taxon>Arthropoda</taxon>
        <taxon>Hexapoda</taxon>
        <taxon>Insecta</taxon>
        <taxon>Pterygota</taxon>
        <taxon>Neoptera</taxon>
        <taxon>Endopterygota</taxon>
        <taxon>Diptera</taxon>
        <taxon>Nematocera</taxon>
        <taxon>Chironomoidea</taxon>
        <taxon>Ceratopogonidae</taxon>
        <taxon>Ceratopogoninae</taxon>
        <taxon>Culicoides</taxon>
        <taxon>Monoculicoides</taxon>
    </lineage>
</organism>
<dbReference type="InterPro" id="IPR035969">
    <property type="entry name" value="Rab-GAP_TBC_sf"/>
</dbReference>
<dbReference type="GO" id="GO:0005737">
    <property type="term" value="C:cytoplasm"/>
    <property type="evidence" value="ECO:0007669"/>
    <property type="project" value="UniProtKB-ARBA"/>
</dbReference>
<dbReference type="EMBL" id="UFQT01000635">
    <property type="protein sequence ID" value="SSX25967.1"/>
    <property type="molecule type" value="Genomic_DNA"/>
</dbReference>
<dbReference type="Gene3D" id="1.10.472.80">
    <property type="entry name" value="Ypt/Rab-GAP domain of gyp1p, domain 3"/>
    <property type="match status" value="1"/>
</dbReference>
<dbReference type="PANTHER" id="PTHR22957:SF337">
    <property type="entry name" value="TBC1 DOMAIN FAMILY MEMBER 5"/>
    <property type="match status" value="1"/>
</dbReference>
<evidence type="ECO:0000256" key="1">
    <source>
        <dbReference type="ARBA" id="ARBA00022468"/>
    </source>
</evidence>
<dbReference type="FunFam" id="1.10.8.270:FF:000011">
    <property type="entry name" value="TBC1 domain family member 5"/>
    <property type="match status" value="1"/>
</dbReference>
<dbReference type="VEuPathDB" id="VectorBase:CSON012948"/>
<dbReference type="Pfam" id="PF00566">
    <property type="entry name" value="RabGAP-TBC"/>
    <property type="match status" value="2"/>
</dbReference>
<feature type="domain" description="Rab-GAP TBC" evidence="3">
    <location>
        <begin position="60"/>
        <end position="345"/>
    </location>
</feature>
<reference evidence="4" key="1">
    <citation type="submission" date="2018-07" db="EMBL/GenBank/DDBJ databases">
        <authorList>
            <person name="Quirk P.G."/>
            <person name="Krulwich T.A."/>
        </authorList>
    </citation>
    <scope>NUCLEOTIDE SEQUENCE</scope>
</reference>
<dbReference type="Gene3D" id="1.10.8.270">
    <property type="entry name" value="putative rabgap domain of human tbc1 domain family member 14 like domains"/>
    <property type="match status" value="1"/>
</dbReference>
<dbReference type="GO" id="GO:0005096">
    <property type="term" value="F:GTPase activator activity"/>
    <property type="evidence" value="ECO:0007669"/>
    <property type="project" value="UniProtKB-KW"/>
</dbReference>
<dbReference type="SMART" id="SM00164">
    <property type="entry name" value="TBC"/>
    <property type="match status" value="1"/>
</dbReference>
<evidence type="ECO:0000259" key="3">
    <source>
        <dbReference type="PROSITE" id="PS50086"/>
    </source>
</evidence>
<keyword evidence="1" id="KW-0343">GTPase activation</keyword>